<evidence type="ECO:0000313" key="1">
    <source>
        <dbReference type="EMBL" id="GAG79402.1"/>
    </source>
</evidence>
<organism evidence="1">
    <name type="scientific">marine sediment metagenome</name>
    <dbReference type="NCBI Taxonomy" id="412755"/>
    <lineage>
        <taxon>unclassified sequences</taxon>
        <taxon>metagenomes</taxon>
        <taxon>ecological metagenomes</taxon>
    </lineage>
</organism>
<gene>
    <name evidence="1" type="ORF">S01H4_33410</name>
</gene>
<dbReference type="EMBL" id="BART01017579">
    <property type="protein sequence ID" value="GAG79402.1"/>
    <property type="molecule type" value="Genomic_DNA"/>
</dbReference>
<sequence length="64" mass="7378">MEKKDKNKLMPATTYVTEDTKKKWIAHIKKTKPKYSSISHFLEDAAAYKIKADEVYSGMGLLKK</sequence>
<dbReference type="AlphaFoldDB" id="X1BDV5"/>
<proteinExistence type="predicted"/>
<name>X1BDV5_9ZZZZ</name>
<comment type="caution">
    <text evidence="1">The sequence shown here is derived from an EMBL/GenBank/DDBJ whole genome shotgun (WGS) entry which is preliminary data.</text>
</comment>
<reference evidence="1" key="1">
    <citation type="journal article" date="2014" name="Front. Microbiol.">
        <title>High frequency of phylogenetically diverse reductive dehalogenase-homologous genes in deep subseafloor sedimentary metagenomes.</title>
        <authorList>
            <person name="Kawai M."/>
            <person name="Futagami T."/>
            <person name="Toyoda A."/>
            <person name="Takaki Y."/>
            <person name="Nishi S."/>
            <person name="Hori S."/>
            <person name="Arai W."/>
            <person name="Tsubouchi T."/>
            <person name="Morono Y."/>
            <person name="Uchiyama I."/>
            <person name="Ito T."/>
            <person name="Fujiyama A."/>
            <person name="Inagaki F."/>
            <person name="Takami H."/>
        </authorList>
    </citation>
    <scope>NUCLEOTIDE SEQUENCE</scope>
    <source>
        <strain evidence="1">Expedition CK06-06</strain>
    </source>
</reference>
<protein>
    <submittedName>
        <fullName evidence="1">Uncharacterized protein</fullName>
    </submittedName>
</protein>
<accession>X1BDV5</accession>